<evidence type="ECO:0000313" key="2">
    <source>
        <dbReference type="Proteomes" id="UP000807353"/>
    </source>
</evidence>
<dbReference type="OrthoDB" id="2872100at2759"/>
<dbReference type="AlphaFoldDB" id="A0A9P5XXY1"/>
<dbReference type="EMBL" id="MU150361">
    <property type="protein sequence ID" value="KAF9457715.1"/>
    <property type="molecule type" value="Genomic_DNA"/>
</dbReference>
<organism evidence="1 2">
    <name type="scientific">Collybia nuda</name>
    <dbReference type="NCBI Taxonomy" id="64659"/>
    <lineage>
        <taxon>Eukaryota</taxon>
        <taxon>Fungi</taxon>
        <taxon>Dikarya</taxon>
        <taxon>Basidiomycota</taxon>
        <taxon>Agaricomycotina</taxon>
        <taxon>Agaricomycetes</taxon>
        <taxon>Agaricomycetidae</taxon>
        <taxon>Agaricales</taxon>
        <taxon>Tricholomatineae</taxon>
        <taxon>Clitocybaceae</taxon>
        <taxon>Collybia</taxon>
    </lineage>
</organism>
<accession>A0A9P5XXY1</accession>
<evidence type="ECO:0000313" key="1">
    <source>
        <dbReference type="EMBL" id="KAF9457715.1"/>
    </source>
</evidence>
<proteinExistence type="predicted"/>
<name>A0A9P5XXY1_9AGAR</name>
<comment type="caution">
    <text evidence="1">The sequence shown here is derived from an EMBL/GenBank/DDBJ whole genome shotgun (WGS) entry which is preliminary data.</text>
</comment>
<reference evidence="1" key="1">
    <citation type="submission" date="2020-11" db="EMBL/GenBank/DDBJ databases">
        <authorList>
            <consortium name="DOE Joint Genome Institute"/>
            <person name="Ahrendt S."/>
            <person name="Riley R."/>
            <person name="Andreopoulos W."/>
            <person name="Labutti K."/>
            <person name="Pangilinan J."/>
            <person name="Ruiz-Duenas F.J."/>
            <person name="Barrasa J.M."/>
            <person name="Sanchez-Garcia M."/>
            <person name="Camarero S."/>
            <person name="Miyauchi S."/>
            <person name="Serrano A."/>
            <person name="Linde D."/>
            <person name="Babiker R."/>
            <person name="Drula E."/>
            <person name="Ayuso-Fernandez I."/>
            <person name="Pacheco R."/>
            <person name="Padilla G."/>
            <person name="Ferreira P."/>
            <person name="Barriuso J."/>
            <person name="Kellner H."/>
            <person name="Castanera R."/>
            <person name="Alfaro M."/>
            <person name="Ramirez L."/>
            <person name="Pisabarro A.G."/>
            <person name="Kuo A."/>
            <person name="Tritt A."/>
            <person name="Lipzen A."/>
            <person name="He G."/>
            <person name="Yan M."/>
            <person name="Ng V."/>
            <person name="Cullen D."/>
            <person name="Martin F."/>
            <person name="Rosso M.-N."/>
            <person name="Henrissat B."/>
            <person name="Hibbett D."/>
            <person name="Martinez A.T."/>
            <person name="Grigoriev I.V."/>
        </authorList>
    </citation>
    <scope>NUCLEOTIDE SEQUENCE</scope>
    <source>
        <strain evidence="1">CBS 247.69</strain>
    </source>
</reference>
<sequence length="160" mass="18562">MIQHTTRVAVYSGFTISPDDFKALVKTVCPAAGLSLNALENYTTAYNHWRRSIPKSDRHRVPRPKVLFKPGHTNDMAYDKIVERFFFPIRWVPYEDDNQLERNDGNQELWMPNDVDKAKLAQVGKFVASQPGCHNFRLPDLVHFGFTCIKDVHPAFEWKE</sequence>
<protein>
    <submittedName>
        <fullName evidence="1">Uncharacterized protein</fullName>
    </submittedName>
</protein>
<keyword evidence="2" id="KW-1185">Reference proteome</keyword>
<dbReference type="Proteomes" id="UP000807353">
    <property type="component" value="Unassembled WGS sequence"/>
</dbReference>
<gene>
    <name evidence="1" type="ORF">BDZ94DRAFT_194027</name>
</gene>